<evidence type="ECO:0000313" key="4">
    <source>
        <dbReference type="Proteomes" id="UP001597469"/>
    </source>
</evidence>
<evidence type="ECO:0008006" key="5">
    <source>
        <dbReference type="Google" id="ProtNLM"/>
    </source>
</evidence>
<sequence length="255" mass="26942">METNAKVICMALLGMGLWNVTLQAQPVPPIPPNASVLAGPTPPLPGQGEPLDQPVPPGPQGRRGPKPGALIPLTTITGAVQQLSTNDDFVFDGFMLNAGSGIVTVKFPPHLGQQIQKLVKTGTTVSVTGTAETSPRGESTFHMNSLTAGKTTVLDAPPTEPVTPPVETLTNVSGKITDYRVDREGRVNGFVLDDKTVIRVPGHAAYQLTNLATKGTSISVQGYPKTIRNGQVQLEKVNIVRASVVTINGQQYLVR</sequence>
<keyword evidence="4" id="KW-1185">Reference proteome</keyword>
<protein>
    <recommendedName>
        <fullName evidence="5">DUF5666 domain-containing protein</fullName>
    </recommendedName>
</protein>
<feature type="signal peptide" evidence="2">
    <location>
        <begin position="1"/>
        <end position="24"/>
    </location>
</feature>
<organism evidence="3 4">
    <name type="scientific">Spirosoma soli</name>
    <dbReference type="NCBI Taxonomy" id="1770529"/>
    <lineage>
        <taxon>Bacteria</taxon>
        <taxon>Pseudomonadati</taxon>
        <taxon>Bacteroidota</taxon>
        <taxon>Cytophagia</taxon>
        <taxon>Cytophagales</taxon>
        <taxon>Cytophagaceae</taxon>
        <taxon>Spirosoma</taxon>
    </lineage>
</organism>
<feature type="region of interest" description="Disordered" evidence="1">
    <location>
        <begin position="33"/>
        <end position="69"/>
    </location>
</feature>
<dbReference type="Proteomes" id="UP001597469">
    <property type="component" value="Unassembled WGS sequence"/>
</dbReference>
<reference evidence="4" key="1">
    <citation type="journal article" date="2019" name="Int. J. Syst. Evol. Microbiol.">
        <title>The Global Catalogue of Microorganisms (GCM) 10K type strain sequencing project: providing services to taxonomists for standard genome sequencing and annotation.</title>
        <authorList>
            <consortium name="The Broad Institute Genomics Platform"/>
            <consortium name="The Broad Institute Genome Sequencing Center for Infectious Disease"/>
            <person name="Wu L."/>
            <person name="Ma J."/>
        </authorList>
    </citation>
    <scope>NUCLEOTIDE SEQUENCE [LARGE SCALE GENOMIC DNA]</scope>
    <source>
        <strain evidence="4">KCTC 42805</strain>
    </source>
</reference>
<proteinExistence type="predicted"/>
<feature type="chain" id="PRO_5046204928" description="DUF5666 domain-containing protein" evidence="2">
    <location>
        <begin position="25"/>
        <end position="255"/>
    </location>
</feature>
<name>A0ABW5M1S4_9BACT</name>
<gene>
    <name evidence="3" type="ORF">ACFSUS_08120</name>
</gene>
<dbReference type="RefSeq" id="WP_381521412.1">
    <property type="nucleotide sequence ID" value="NZ_JBHULN010000004.1"/>
</dbReference>
<dbReference type="EMBL" id="JBHULN010000004">
    <property type="protein sequence ID" value="MFD2570594.1"/>
    <property type="molecule type" value="Genomic_DNA"/>
</dbReference>
<comment type="caution">
    <text evidence="3">The sequence shown here is derived from an EMBL/GenBank/DDBJ whole genome shotgun (WGS) entry which is preliminary data.</text>
</comment>
<accession>A0ABW5M1S4</accession>
<keyword evidence="2" id="KW-0732">Signal</keyword>
<evidence type="ECO:0000256" key="1">
    <source>
        <dbReference type="SAM" id="MobiDB-lite"/>
    </source>
</evidence>
<evidence type="ECO:0000313" key="3">
    <source>
        <dbReference type="EMBL" id="MFD2570594.1"/>
    </source>
</evidence>
<evidence type="ECO:0000256" key="2">
    <source>
        <dbReference type="SAM" id="SignalP"/>
    </source>
</evidence>